<dbReference type="FunFam" id="1.20.120.1750:FF:000007">
    <property type="entry name" value="RBR-type E3 ubiquitin transferase"/>
    <property type="match status" value="1"/>
</dbReference>
<dbReference type="InterPro" id="IPR044066">
    <property type="entry name" value="TRIAD_supradom"/>
</dbReference>
<evidence type="ECO:0000256" key="9">
    <source>
        <dbReference type="ARBA" id="ARBA00022833"/>
    </source>
</evidence>
<evidence type="ECO:0000256" key="1">
    <source>
        <dbReference type="ARBA" id="ARBA00001798"/>
    </source>
</evidence>
<dbReference type="WBParaSite" id="ACRNAN_scaffold2093.g10628.t1">
    <property type="protein sequence ID" value="ACRNAN_scaffold2093.g10628.t1"/>
    <property type="gene ID" value="ACRNAN_scaffold2093.g10628"/>
</dbReference>
<evidence type="ECO:0000313" key="14">
    <source>
        <dbReference type="WBParaSite" id="ACRNAN_scaffold2093.g10628.t1"/>
    </source>
</evidence>
<keyword evidence="13" id="KW-1185">Reference proteome</keyword>
<keyword evidence="5" id="KW-0479">Metal-binding</keyword>
<dbReference type="Gene3D" id="1.20.120.1750">
    <property type="match status" value="1"/>
</dbReference>
<dbReference type="GO" id="GO:0061630">
    <property type="term" value="F:ubiquitin protein ligase activity"/>
    <property type="evidence" value="ECO:0007669"/>
    <property type="project" value="UniProtKB-EC"/>
</dbReference>
<comment type="similarity">
    <text evidence="2">Belongs to the RBR family. Ariadne subfamily.</text>
</comment>
<evidence type="ECO:0000256" key="5">
    <source>
        <dbReference type="ARBA" id="ARBA00022723"/>
    </source>
</evidence>
<dbReference type="AlphaFoldDB" id="A0A914DAU9"/>
<sequence>MSSPPKMRKIEKGVKFPQDLASEDLLNNPNGTKVKQRYKLLTSQDLLPEMHQITKKCSEFMGYPETICRILLHHYKWFDEALLEKFYEEDSSNLDAFFKKFNLKNQPELLTEIDDYFGEDCGICDQRIRVTSLECAHKFCYNCWNSYLEEQVKSQALPYVTCPQYKCNIVLSDEVARELMEKDATVKAYDNLIIRSFVESNRLMRWCPGKECGRIVKLLEGVPVFDNGIECECKMIFCFTCALEWHEPMKCELDKKWLKQVDDDKGTYLWLNAYTKDCSKCNAAIEKNGGCNHMTCRKCNYEFCWICLKDWKLHINGNYNCNRYNENDSKDLKHQGRAAVERYLHYYNRFINHQNSLKLEDKLKGEVQRQMKFLQDQGFSFIETCFMLEAVKVLNQCRRTLMYTYGFAYYLEKSNQVEMFETNQSDLELATETLSGLLEKDLSDLKEENGNLKGKLANFKCEVLDKTNYVGARRLLLLNHCTEGYESDYWNFVDRN</sequence>
<dbReference type="Pfam" id="PF21235">
    <property type="entry name" value="UBA_ARI1"/>
    <property type="match status" value="1"/>
</dbReference>
<feature type="domain" description="RING-type" evidence="11">
    <location>
        <begin position="121"/>
        <end position="166"/>
    </location>
</feature>
<evidence type="ECO:0000256" key="10">
    <source>
        <dbReference type="PROSITE-ProRule" id="PRU00175"/>
    </source>
</evidence>
<dbReference type="SMART" id="SM00647">
    <property type="entry name" value="IBR"/>
    <property type="match status" value="2"/>
</dbReference>
<evidence type="ECO:0000259" key="11">
    <source>
        <dbReference type="PROSITE" id="PS50089"/>
    </source>
</evidence>
<protein>
    <recommendedName>
        <fullName evidence="3">RBR-type E3 ubiquitin transferase</fullName>
        <ecNumber evidence="3">2.3.2.31</ecNumber>
    </recommendedName>
</protein>
<dbReference type="InterPro" id="IPR013083">
    <property type="entry name" value="Znf_RING/FYVE/PHD"/>
</dbReference>
<dbReference type="InterPro" id="IPR045840">
    <property type="entry name" value="Ariadne"/>
</dbReference>
<keyword evidence="4" id="KW-0808">Transferase</keyword>
<keyword evidence="8" id="KW-0833">Ubl conjugation pathway</keyword>
<evidence type="ECO:0000256" key="3">
    <source>
        <dbReference type="ARBA" id="ARBA00012251"/>
    </source>
</evidence>
<keyword evidence="7 10" id="KW-0863">Zinc-finger</keyword>
<dbReference type="PANTHER" id="PTHR11685">
    <property type="entry name" value="RBR FAMILY RING FINGER AND IBR DOMAIN-CONTAINING"/>
    <property type="match status" value="1"/>
</dbReference>
<evidence type="ECO:0000256" key="2">
    <source>
        <dbReference type="ARBA" id="ARBA00005884"/>
    </source>
</evidence>
<dbReference type="InterPro" id="IPR002867">
    <property type="entry name" value="IBR_dom"/>
</dbReference>
<dbReference type="Pfam" id="PF19422">
    <property type="entry name" value="Ariadne"/>
    <property type="match status" value="1"/>
</dbReference>
<dbReference type="Pfam" id="PF22191">
    <property type="entry name" value="IBR_1"/>
    <property type="match status" value="1"/>
</dbReference>
<keyword evidence="9" id="KW-0862">Zinc</keyword>
<dbReference type="PROSITE" id="PS51873">
    <property type="entry name" value="TRIAD"/>
    <property type="match status" value="1"/>
</dbReference>
<evidence type="ECO:0000256" key="4">
    <source>
        <dbReference type="ARBA" id="ARBA00022679"/>
    </source>
</evidence>
<reference evidence="14" key="1">
    <citation type="submission" date="2022-11" db="UniProtKB">
        <authorList>
            <consortium name="WormBaseParasite"/>
        </authorList>
    </citation>
    <scope>IDENTIFICATION</scope>
</reference>
<evidence type="ECO:0000259" key="12">
    <source>
        <dbReference type="PROSITE" id="PS51873"/>
    </source>
</evidence>
<evidence type="ECO:0000313" key="13">
    <source>
        <dbReference type="Proteomes" id="UP000887540"/>
    </source>
</evidence>
<dbReference type="Pfam" id="PF00097">
    <property type="entry name" value="zf-C3HC4"/>
    <property type="match status" value="1"/>
</dbReference>
<dbReference type="InterPro" id="IPR001841">
    <property type="entry name" value="Znf_RING"/>
</dbReference>
<evidence type="ECO:0000256" key="8">
    <source>
        <dbReference type="ARBA" id="ARBA00022786"/>
    </source>
</evidence>
<dbReference type="PROSITE" id="PS50089">
    <property type="entry name" value="ZF_RING_2"/>
    <property type="match status" value="1"/>
</dbReference>
<dbReference type="GO" id="GO:0008270">
    <property type="term" value="F:zinc ion binding"/>
    <property type="evidence" value="ECO:0007669"/>
    <property type="project" value="UniProtKB-KW"/>
</dbReference>
<proteinExistence type="inferred from homology"/>
<dbReference type="Gene3D" id="3.30.40.10">
    <property type="entry name" value="Zinc/RING finger domain, C3HC4 (zinc finger)"/>
    <property type="match status" value="1"/>
</dbReference>
<dbReference type="SUPFAM" id="SSF57850">
    <property type="entry name" value="RING/U-box"/>
    <property type="match status" value="3"/>
</dbReference>
<dbReference type="InterPro" id="IPR018957">
    <property type="entry name" value="Znf_C3HC4_RING-type"/>
</dbReference>
<name>A0A914DAU9_9BILA</name>
<comment type="catalytic activity">
    <reaction evidence="1">
        <text>[E2 ubiquitin-conjugating enzyme]-S-ubiquitinyl-L-cysteine + [acceptor protein]-L-lysine = [E2 ubiquitin-conjugating enzyme]-L-cysteine + [acceptor protein]-N(6)-ubiquitinyl-L-lysine.</text>
        <dbReference type="EC" id="2.3.2.31"/>
    </reaction>
</comment>
<dbReference type="InterPro" id="IPR048962">
    <property type="entry name" value="ARIH1-like_UBL"/>
</dbReference>
<keyword evidence="6" id="KW-0677">Repeat</keyword>
<organism evidence="13 14">
    <name type="scientific">Acrobeloides nanus</name>
    <dbReference type="NCBI Taxonomy" id="290746"/>
    <lineage>
        <taxon>Eukaryota</taxon>
        <taxon>Metazoa</taxon>
        <taxon>Ecdysozoa</taxon>
        <taxon>Nematoda</taxon>
        <taxon>Chromadorea</taxon>
        <taxon>Rhabditida</taxon>
        <taxon>Tylenchina</taxon>
        <taxon>Cephalobomorpha</taxon>
        <taxon>Cephaloboidea</taxon>
        <taxon>Cephalobidae</taxon>
        <taxon>Acrobeloides</taxon>
    </lineage>
</organism>
<feature type="domain" description="RING-type" evidence="12">
    <location>
        <begin position="117"/>
        <end position="325"/>
    </location>
</feature>
<dbReference type="InterPro" id="IPR031127">
    <property type="entry name" value="E3_UB_ligase_RBR"/>
</dbReference>
<dbReference type="Pfam" id="PF01485">
    <property type="entry name" value="IBR"/>
    <property type="match status" value="1"/>
</dbReference>
<evidence type="ECO:0000256" key="7">
    <source>
        <dbReference type="ARBA" id="ARBA00022771"/>
    </source>
</evidence>
<dbReference type="EC" id="2.3.2.31" evidence="3"/>
<evidence type="ECO:0000256" key="6">
    <source>
        <dbReference type="ARBA" id="ARBA00022737"/>
    </source>
</evidence>
<accession>A0A914DAU9</accession>
<dbReference type="Proteomes" id="UP000887540">
    <property type="component" value="Unplaced"/>
</dbReference>
<dbReference type="GO" id="GO:0016567">
    <property type="term" value="P:protein ubiquitination"/>
    <property type="evidence" value="ECO:0007669"/>
    <property type="project" value="InterPro"/>
</dbReference>